<dbReference type="InterPro" id="IPR015996">
    <property type="entry name" value="UCP028451"/>
</dbReference>
<dbReference type="EMBL" id="CP146284">
    <property type="protein sequence ID" value="WWV65612.1"/>
    <property type="molecule type" value="Genomic_DNA"/>
</dbReference>
<gene>
    <name evidence="1" type="ORF">NEE14_011475</name>
</gene>
<dbReference type="Pfam" id="PF09365">
    <property type="entry name" value="DUF2461"/>
    <property type="match status" value="1"/>
</dbReference>
<dbReference type="RefSeq" id="WP_251966602.1">
    <property type="nucleotide sequence ID" value="NZ_CP146284.1"/>
</dbReference>
<organism evidence="1 2">
    <name type="scientific">Parabacteroides absconsus</name>
    <dbReference type="NCBI Taxonomy" id="2951805"/>
    <lineage>
        <taxon>Bacteria</taxon>
        <taxon>Pseudomonadati</taxon>
        <taxon>Bacteroidota</taxon>
        <taxon>Bacteroidia</taxon>
        <taxon>Bacteroidales</taxon>
        <taxon>Tannerellaceae</taxon>
        <taxon>Parabacteroides</taxon>
    </lineage>
</organism>
<dbReference type="Proteomes" id="UP001320603">
    <property type="component" value="Chromosome"/>
</dbReference>
<reference evidence="1 2" key="1">
    <citation type="submission" date="2024-02" db="EMBL/GenBank/DDBJ databases">
        <title>Whole genome sequencing of Parabacteroides sp. AD58.</title>
        <authorList>
            <person name="Chaplin A.V."/>
            <person name="Pikina A.P."/>
            <person name="Sokolova S.R."/>
            <person name="Korostin D.O."/>
            <person name="Efimov B.A."/>
        </authorList>
    </citation>
    <scope>NUCLEOTIDE SEQUENCE [LARGE SCALE GENOMIC DNA]</scope>
    <source>
        <strain evidence="1 2">AD58</strain>
    </source>
</reference>
<name>A0ABZ2IIK2_9BACT</name>
<evidence type="ECO:0000313" key="2">
    <source>
        <dbReference type="Proteomes" id="UP001320603"/>
    </source>
</evidence>
<sequence>MNEEIIQFLTELKENNNRIWFQENKARYDRLREAFIDEVQELINRIALFDPEIKNVEAKGCLFRIYRDIRFSPDKTPYKNHFAAYIALGGHASMRGGYYLHLEPGHCMLSGGVWCPPPKLLKMLRRDIFDHIDEFVSILEDPIFRATYPALEGETLKRMPVGYPADFAHGEILRHKDFCVCAEKPDSFFTQPDWMEKTVADFQLLLPFNRFLNYTVDEFLGRI</sequence>
<dbReference type="InterPro" id="IPR012808">
    <property type="entry name" value="CHP02453"/>
</dbReference>
<dbReference type="PANTHER" id="PTHR36452:SF1">
    <property type="entry name" value="DUF2461 DOMAIN-CONTAINING PROTEIN"/>
    <property type="match status" value="1"/>
</dbReference>
<dbReference type="PANTHER" id="PTHR36452">
    <property type="entry name" value="CHROMOSOME 12, WHOLE GENOME SHOTGUN SEQUENCE"/>
    <property type="match status" value="1"/>
</dbReference>
<dbReference type="PIRSF" id="PIRSF028451">
    <property type="entry name" value="UCP028451"/>
    <property type="match status" value="1"/>
</dbReference>
<dbReference type="NCBIfam" id="TIGR02453">
    <property type="entry name" value="TIGR02453 family protein"/>
    <property type="match status" value="1"/>
</dbReference>
<proteinExistence type="predicted"/>
<accession>A0ABZ2IIK2</accession>
<protein>
    <submittedName>
        <fullName evidence="1">DUF2461 domain-containing protein</fullName>
    </submittedName>
</protein>
<keyword evidence="2" id="KW-1185">Reference proteome</keyword>
<evidence type="ECO:0000313" key="1">
    <source>
        <dbReference type="EMBL" id="WWV65612.1"/>
    </source>
</evidence>